<feature type="region of interest" description="Disordered" evidence="10">
    <location>
        <begin position="200"/>
        <end position="223"/>
    </location>
</feature>
<evidence type="ECO:0000313" key="12">
    <source>
        <dbReference type="Proteomes" id="UP000030746"/>
    </source>
</evidence>
<dbReference type="GeneID" id="20249067"/>
<name>V4A8Q7_LOTGI</name>
<dbReference type="Pfam" id="PF14943">
    <property type="entry name" value="MRP-S26"/>
    <property type="match status" value="1"/>
</dbReference>
<dbReference type="Proteomes" id="UP000030746">
    <property type="component" value="Unassembled WGS sequence"/>
</dbReference>
<sequence>MASACVRTCNSLKSLNIVYPLSLRVCNSSVISVRWRKPRWIPKTQSKLFYVRKPTPRDEEENKMLMQKYANYRTQMKAIRSYFTKFVQEEKQARKEYDKSVGIEQELAEVRLSIEVNAQWNQESANIREARELAEAQKSAKIKAIKDQKQKEKDEEQIAELQSRIDNNIKFSEKFITQENMDEEIEKVLDSRKDFNFPINRKGQRLTRGKTKLKEDISSEPDA</sequence>
<keyword evidence="12" id="KW-1185">Reference proteome</keyword>
<dbReference type="PANTHER" id="PTHR21035">
    <property type="entry name" value="28S RIBOSOMAL PROTEIN S26, MITOCHONDRIAL"/>
    <property type="match status" value="1"/>
</dbReference>
<evidence type="ECO:0000256" key="8">
    <source>
        <dbReference type="ARBA" id="ARBA00035344"/>
    </source>
</evidence>
<evidence type="ECO:0000256" key="10">
    <source>
        <dbReference type="SAM" id="MobiDB-lite"/>
    </source>
</evidence>
<evidence type="ECO:0000313" key="11">
    <source>
        <dbReference type="EMBL" id="ESO93137.1"/>
    </source>
</evidence>
<comment type="similarity">
    <text evidence="2">Belongs to the mitochondrion-specific ribosomal protein mS26 family.</text>
</comment>
<dbReference type="GO" id="GO:0005763">
    <property type="term" value="C:mitochondrial small ribosomal subunit"/>
    <property type="evidence" value="ECO:0007669"/>
    <property type="project" value="InterPro"/>
</dbReference>
<dbReference type="HOGENOM" id="CLU_104778_1_0_1"/>
<evidence type="ECO:0000256" key="7">
    <source>
        <dbReference type="ARBA" id="ARBA00035138"/>
    </source>
</evidence>
<keyword evidence="4" id="KW-0689">Ribosomal protein</keyword>
<protein>
    <recommendedName>
        <fullName evidence="7">Small ribosomal subunit protein mS26</fullName>
    </recommendedName>
    <alternativeName>
        <fullName evidence="8">28S ribosomal protein S26, mitochondrial</fullName>
    </alternativeName>
</protein>
<keyword evidence="6" id="KW-0687">Ribonucleoprotein</keyword>
<reference evidence="11 12" key="1">
    <citation type="journal article" date="2013" name="Nature">
        <title>Insights into bilaterian evolution from three spiralian genomes.</title>
        <authorList>
            <person name="Simakov O."/>
            <person name="Marletaz F."/>
            <person name="Cho S.J."/>
            <person name="Edsinger-Gonzales E."/>
            <person name="Havlak P."/>
            <person name="Hellsten U."/>
            <person name="Kuo D.H."/>
            <person name="Larsson T."/>
            <person name="Lv J."/>
            <person name="Arendt D."/>
            <person name="Savage R."/>
            <person name="Osoegawa K."/>
            <person name="de Jong P."/>
            <person name="Grimwood J."/>
            <person name="Chapman J.A."/>
            <person name="Shapiro H."/>
            <person name="Aerts A."/>
            <person name="Otillar R.P."/>
            <person name="Terry A.Y."/>
            <person name="Boore J.L."/>
            <person name="Grigoriev I.V."/>
            <person name="Lindberg D.R."/>
            <person name="Seaver E.C."/>
            <person name="Weisblat D.A."/>
            <person name="Putnam N.H."/>
            <person name="Rokhsar D.S."/>
        </authorList>
    </citation>
    <scope>NUCLEOTIDE SEQUENCE [LARGE SCALE GENOMIC DNA]</scope>
</reference>
<evidence type="ECO:0000256" key="6">
    <source>
        <dbReference type="ARBA" id="ARBA00023274"/>
    </source>
</evidence>
<evidence type="ECO:0000256" key="4">
    <source>
        <dbReference type="ARBA" id="ARBA00022980"/>
    </source>
</evidence>
<dbReference type="OMA" id="WNNQENL"/>
<dbReference type="CTD" id="20249067"/>
<accession>V4A8Q7</accession>
<organism evidence="11 12">
    <name type="scientific">Lottia gigantea</name>
    <name type="common">Giant owl limpet</name>
    <dbReference type="NCBI Taxonomy" id="225164"/>
    <lineage>
        <taxon>Eukaryota</taxon>
        <taxon>Metazoa</taxon>
        <taxon>Spiralia</taxon>
        <taxon>Lophotrochozoa</taxon>
        <taxon>Mollusca</taxon>
        <taxon>Gastropoda</taxon>
        <taxon>Patellogastropoda</taxon>
        <taxon>Lottioidea</taxon>
        <taxon>Lottiidae</taxon>
        <taxon>Lottia</taxon>
    </lineage>
</organism>
<proteinExistence type="inferred from homology"/>
<evidence type="ECO:0000256" key="9">
    <source>
        <dbReference type="SAM" id="Coils"/>
    </source>
</evidence>
<feature type="compositionally biased region" description="Basic residues" evidence="10">
    <location>
        <begin position="202"/>
        <end position="211"/>
    </location>
</feature>
<dbReference type="AlphaFoldDB" id="V4A8Q7"/>
<evidence type="ECO:0000256" key="5">
    <source>
        <dbReference type="ARBA" id="ARBA00023128"/>
    </source>
</evidence>
<keyword evidence="9" id="KW-0175">Coiled coil</keyword>
<dbReference type="OrthoDB" id="5988811at2759"/>
<evidence type="ECO:0000256" key="2">
    <source>
        <dbReference type="ARBA" id="ARBA00009672"/>
    </source>
</evidence>
<dbReference type="PANTHER" id="PTHR21035:SF2">
    <property type="entry name" value="SMALL RIBOSOMAL SUBUNIT PROTEIN MS26"/>
    <property type="match status" value="1"/>
</dbReference>
<comment type="subcellular location">
    <subcellularLocation>
        <location evidence="1">Mitochondrion</location>
    </subcellularLocation>
</comment>
<keyword evidence="3" id="KW-0809">Transit peptide</keyword>
<dbReference type="RefSeq" id="XP_009056336.1">
    <property type="nucleotide sequence ID" value="XM_009058088.1"/>
</dbReference>
<dbReference type="KEGG" id="lgi:LOTGIDRAFT_232861"/>
<dbReference type="STRING" id="225164.V4A8Q7"/>
<dbReference type="InterPro" id="IPR026140">
    <property type="entry name" value="Ribosomal_mS26"/>
</dbReference>
<keyword evidence="5" id="KW-0496">Mitochondrion</keyword>
<gene>
    <name evidence="11" type="ORF">LOTGIDRAFT_232861</name>
</gene>
<evidence type="ECO:0000256" key="1">
    <source>
        <dbReference type="ARBA" id="ARBA00004173"/>
    </source>
</evidence>
<dbReference type="EMBL" id="KB201977">
    <property type="protein sequence ID" value="ESO93137.1"/>
    <property type="molecule type" value="Genomic_DNA"/>
</dbReference>
<evidence type="ECO:0000256" key="3">
    <source>
        <dbReference type="ARBA" id="ARBA00022946"/>
    </source>
</evidence>
<feature type="coiled-coil region" evidence="9">
    <location>
        <begin position="117"/>
        <end position="164"/>
    </location>
</feature>